<dbReference type="OrthoDB" id="9807419at2"/>
<feature type="domain" description="KOW" evidence="7">
    <location>
        <begin position="5"/>
        <end position="32"/>
    </location>
</feature>
<dbReference type="Pfam" id="PF17136">
    <property type="entry name" value="ribosomal_L24"/>
    <property type="match status" value="1"/>
</dbReference>
<dbReference type="Pfam" id="PF00467">
    <property type="entry name" value="KOW"/>
    <property type="match status" value="1"/>
</dbReference>
<dbReference type="InterPro" id="IPR005824">
    <property type="entry name" value="KOW"/>
</dbReference>
<dbReference type="GO" id="GO:0006412">
    <property type="term" value="P:translation"/>
    <property type="evidence" value="ECO:0007669"/>
    <property type="project" value="UniProtKB-UniRule"/>
</dbReference>
<dbReference type="Proteomes" id="UP000280842">
    <property type="component" value="Unassembled WGS sequence"/>
</dbReference>
<dbReference type="InterPro" id="IPR014722">
    <property type="entry name" value="Rib_uL2_dom2"/>
</dbReference>
<dbReference type="PANTHER" id="PTHR12903">
    <property type="entry name" value="MITOCHONDRIAL RIBOSOMAL PROTEIN L24"/>
    <property type="match status" value="1"/>
</dbReference>
<dbReference type="InterPro" id="IPR041988">
    <property type="entry name" value="Ribosomal_uL24_KOW"/>
</dbReference>
<protein>
    <recommendedName>
        <fullName evidence="4 5">Large ribosomal subunit protein uL24</fullName>
    </recommendedName>
</protein>
<dbReference type="Gene3D" id="2.30.30.30">
    <property type="match status" value="1"/>
</dbReference>
<evidence type="ECO:0000256" key="4">
    <source>
        <dbReference type="ARBA" id="ARBA00035206"/>
    </source>
</evidence>
<keyword evidence="5" id="KW-0699">rRNA-binding</keyword>
<keyword evidence="3 5" id="KW-0687">Ribonucleoprotein</keyword>
<keyword evidence="2 5" id="KW-0689">Ribosomal protein</keyword>
<evidence type="ECO:0000259" key="7">
    <source>
        <dbReference type="SMART" id="SM00739"/>
    </source>
</evidence>
<dbReference type="PROSITE" id="PS01108">
    <property type="entry name" value="RIBOSOMAL_L24"/>
    <property type="match status" value="1"/>
</dbReference>
<dbReference type="EMBL" id="REFO01000018">
    <property type="protein sequence ID" value="RMA92447.1"/>
    <property type="molecule type" value="Genomic_DNA"/>
</dbReference>
<dbReference type="CDD" id="cd06089">
    <property type="entry name" value="KOW_RPL26"/>
    <property type="match status" value="1"/>
</dbReference>
<reference evidence="8 9" key="1">
    <citation type="submission" date="2018-10" db="EMBL/GenBank/DDBJ databases">
        <title>Genomic Encyclopedia of Archaeal and Bacterial Type Strains, Phase II (KMG-II): from individual species to whole genera.</title>
        <authorList>
            <person name="Goeker M."/>
        </authorList>
    </citation>
    <scope>NUCLEOTIDE SEQUENCE [LARGE SCALE GENOMIC DNA]</scope>
    <source>
        <strain evidence="8 9">VM1</strain>
    </source>
</reference>
<dbReference type="AlphaFoldDB" id="A0A3M0B5X8"/>
<evidence type="ECO:0000256" key="1">
    <source>
        <dbReference type="ARBA" id="ARBA00010618"/>
    </source>
</evidence>
<keyword evidence="9" id="KW-1185">Reference proteome</keyword>
<dbReference type="InterPro" id="IPR003256">
    <property type="entry name" value="Ribosomal_uL24"/>
</dbReference>
<name>A0A3M0B5X8_9AQUI</name>
<organism evidence="8 9">
    <name type="scientific">Hydrogenothermus marinus</name>
    <dbReference type="NCBI Taxonomy" id="133270"/>
    <lineage>
        <taxon>Bacteria</taxon>
        <taxon>Pseudomonadati</taxon>
        <taxon>Aquificota</taxon>
        <taxon>Aquificia</taxon>
        <taxon>Aquificales</taxon>
        <taxon>Hydrogenothermaceae</taxon>
        <taxon>Hydrogenothermus</taxon>
    </lineage>
</organism>
<dbReference type="SUPFAM" id="SSF50104">
    <property type="entry name" value="Translation proteins SH3-like domain"/>
    <property type="match status" value="1"/>
</dbReference>
<evidence type="ECO:0000313" key="8">
    <source>
        <dbReference type="EMBL" id="RMA92447.1"/>
    </source>
</evidence>
<evidence type="ECO:0000313" key="9">
    <source>
        <dbReference type="Proteomes" id="UP000280842"/>
    </source>
</evidence>
<dbReference type="GO" id="GO:1990904">
    <property type="term" value="C:ribonucleoprotein complex"/>
    <property type="evidence" value="ECO:0007669"/>
    <property type="project" value="UniProtKB-KW"/>
</dbReference>
<keyword evidence="5" id="KW-0694">RNA-binding</keyword>
<evidence type="ECO:0000256" key="2">
    <source>
        <dbReference type="ARBA" id="ARBA00022980"/>
    </source>
</evidence>
<dbReference type="InterPro" id="IPR005825">
    <property type="entry name" value="Ribosomal_uL24_CS"/>
</dbReference>
<dbReference type="GO" id="GO:0003735">
    <property type="term" value="F:structural constituent of ribosome"/>
    <property type="evidence" value="ECO:0007669"/>
    <property type="project" value="InterPro"/>
</dbReference>
<proteinExistence type="inferred from homology"/>
<sequence length="118" mass="13159">MVKTKLKTGDNVIVITGKEKGKTGKIKKVLRRPNRVMVIVEGINIGKKHLKHIENVQEGGIVEIERPIDISNVALIDPKTGQPTRVGYKIIEEGNVIKKVRVAKKSGEIIDTVWEKTK</sequence>
<dbReference type="InterPro" id="IPR008991">
    <property type="entry name" value="Translation_prot_SH3-like_sf"/>
</dbReference>
<gene>
    <name evidence="5" type="primary">rplX</name>
    <name evidence="8" type="ORF">CLV39_1695</name>
</gene>
<evidence type="ECO:0000256" key="3">
    <source>
        <dbReference type="ARBA" id="ARBA00023274"/>
    </source>
</evidence>
<comment type="subunit">
    <text evidence="5">Part of the 50S ribosomal subunit.</text>
</comment>
<accession>A0A3M0B5X8</accession>
<dbReference type="GO" id="GO:0019843">
    <property type="term" value="F:rRNA binding"/>
    <property type="evidence" value="ECO:0007669"/>
    <property type="project" value="UniProtKB-UniRule"/>
</dbReference>
<dbReference type="InterPro" id="IPR057264">
    <property type="entry name" value="Ribosomal_uL24_C"/>
</dbReference>
<comment type="function">
    <text evidence="5">One of the proteins that surrounds the polypeptide exit tunnel on the outside of the subunit.</text>
</comment>
<comment type="similarity">
    <text evidence="1 5 6">Belongs to the universal ribosomal protein uL24 family.</text>
</comment>
<dbReference type="RefSeq" id="WP_121923785.1">
    <property type="nucleotide sequence ID" value="NZ_REFO01000018.1"/>
</dbReference>
<dbReference type="HAMAP" id="MF_01326_B">
    <property type="entry name" value="Ribosomal_uL24_B"/>
    <property type="match status" value="1"/>
</dbReference>
<comment type="function">
    <text evidence="5">One of two assembly initiator proteins, it binds directly to the 5'-end of the 23S rRNA, where it nucleates assembly of the 50S subunit.</text>
</comment>
<comment type="caution">
    <text evidence="8">The sequence shown here is derived from an EMBL/GenBank/DDBJ whole genome shotgun (WGS) entry which is preliminary data.</text>
</comment>
<evidence type="ECO:0000256" key="5">
    <source>
        <dbReference type="HAMAP-Rule" id="MF_01326"/>
    </source>
</evidence>
<dbReference type="SMART" id="SM00739">
    <property type="entry name" value="KOW"/>
    <property type="match status" value="1"/>
</dbReference>
<dbReference type="GO" id="GO:0005840">
    <property type="term" value="C:ribosome"/>
    <property type="evidence" value="ECO:0007669"/>
    <property type="project" value="UniProtKB-KW"/>
</dbReference>
<dbReference type="NCBIfam" id="TIGR01079">
    <property type="entry name" value="rplX_bact"/>
    <property type="match status" value="1"/>
</dbReference>
<evidence type="ECO:0000256" key="6">
    <source>
        <dbReference type="RuleBase" id="RU003477"/>
    </source>
</evidence>